<protein>
    <recommendedName>
        <fullName evidence="7">Dimethylaniline monooxygenase</fullName>
    </recommendedName>
</protein>
<dbReference type="Gene3D" id="3.50.50.60">
    <property type="entry name" value="FAD/NAD(P)-binding domain"/>
    <property type="match status" value="1"/>
</dbReference>
<dbReference type="PANTHER" id="PTHR42877">
    <property type="entry name" value="L-ORNITHINE N(5)-MONOOXYGENASE-RELATED"/>
    <property type="match status" value="1"/>
</dbReference>
<dbReference type="PANTHER" id="PTHR42877:SF7">
    <property type="entry name" value="FLAVIN-BINDING MONOOXYGENASE-RELATED"/>
    <property type="match status" value="1"/>
</dbReference>
<dbReference type="EMBL" id="RCNU01000021">
    <property type="protein sequence ID" value="RWQ91372.1"/>
    <property type="molecule type" value="Genomic_DNA"/>
</dbReference>
<reference evidence="5 6" key="1">
    <citation type="journal article" date="2018" name="Front. Microbiol.">
        <title>Genomic and genetic insights into a cosmopolitan fungus, Paecilomyces variotii (Eurotiales).</title>
        <authorList>
            <person name="Urquhart A.S."/>
            <person name="Mondo S.J."/>
            <person name="Makela M.R."/>
            <person name="Hane J.K."/>
            <person name="Wiebenga A."/>
            <person name="He G."/>
            <person name="Mihaltcheva S."/>
            <person name="Pangilinan J."/>
            <person name="Lipzen A."/>
            <person name="Barry K."/>
            <person name="de Vries R.P."/>
            <person name="Grigoriev I.V."/>
            <person name="Idnurm A."/>
        </authorList>
    </citation>
    <scope>NUCLEOTIDE SEQUENCE [LARGE SCALE GENOMIC DNA]</scope>
    <source>
        <strain evidence="5 6">CBS 101075</strain>
    </source>
</reference>
<evidence type="ECO:0000256" key="1">
    <source>
        <dbReference type="ARBA" id="ARBA00001974"/>
    </source>
</evidence>
<comment type="cofactor">
    <cofactor evidence="1">
        <name>FAD</name>
        <dbReference type="ChEBI" id="CHEBI:57692"/>
    </cofactor>
</comment>
<dbReference type="RefSeq" id="XP_028481017.1">
    <property type="nucleotide sequence ID" value="XM_028631688.1"/>
</dbReference>
<dbReference type="GeneID" id="39600965"/>
<dbReference type="InterPro" id="IPR051209">
    <property type="entry name" value="FAD-bind_Monooxygenase_sf"/>
</dbReference>
<keyword evidence="6" id="KW-1185">Reference proteome</keyword>
<dbReference type="Proteomes" id="UP000283841">
    <property type="component" value="Unassembled WGS sequence"/>
</dbReference>
<comment type="caution">
    <text evidence="5">The sequence shown here is derived from an EMBL/GenBank/DDBJ whole genome shotgun (WGS) entry which is preliminary data.</text>
</comment>
<evidence type="ECO:0000256" key="3">
    <source>
        <dbReference type="ARBA" id="ARBA00022630"/>
    </source>
</evidence>
<dbReference type="AlphaFoldDB" id="A0A443HHR6"/>
<proteinExistence type="inferred from homology"/>
<dbReference type="InterPro" id="IPR036188">
    <property type="entry name" value="FAD/NAD-bd_sf"/>
</dbReference>
<organism evidence="5 6">
    <name type="scientific">Byssochlamys spectabilis</name>
    <name type="common">Paecilomyces variotii</name>
    <dbReference type="NCBI Taxonomy" id="264951"/>
    <lineage>
        <taxon>Eukaryota</taxon>
        <taxon>Fungi</taxon>
        <taxon>Dikarya</taxon>
        <taxon>Ascomycota</taxon>
        <taxon>Pezizomycotina</taxon>
        <taxon>Eurotiomycetes</taxon>
        <taxon>Eurotiomycetidae</taxon>
        <taxon>Eurotiales</taxon>
        <taxon>Thermoascaceae</taxon>
        <taxon>Paecilomyces</taxon>
    </lineage>
</organism>
<evidence type="ECO:0008006" key="7">
    <source>
        <dbReference type="Google" id="ProtNLM"/>
    </source>
</evidence>
<gene>
    <name evidence="5" type="ORF">C8Q69DRAFT_482904</name>
</gene>
<evidence type="ECO:0000256" key="4">
    <source>
        <dbReference type="ARBA" id="ARBA00022827"/>
    </source>
</evidence>
<keyword evidence="3" id="KW-0285">Flavoprotein</keyword>
<comment type="similarity">
    <text evidence="2">Belongs to the FAD-binding monooxygenase family.</text>
</comment>
<name>A0A443HHR6_BYSSP</name>
<accession>A0A443HHR6</accession>
<sequence>MVDRNGRLLLVDCVRSIHAMDNPSSCMARSADDPEKSAMPAPAGKHFYTEEEKNLFRTDPEKFLEYRKKVGGVMQERFPIFLRSHQPREATIPIITELVKARVGPHGEFLVKIFTPSFSLACRRPTILQPREDFLEALTQDHPRVVSGEISRFTETGIQMKDGKHLEFDLIVCATGFDVAI</sequence>
<keyword evidence="4" id="KW-0274">FAD</keyword>
<evidence type="ECO:0000313" key="5">
    <source>
        <dbReference type="EMBL" id="RWQ91372.1"/>
    </source>
</evidence>
<evidence type="ECO:0000313" key="6">
    <source>
        <dbReference type="Proteomes" id="UP000283841"/>
    </source>
</evidence>
<dbReference type="SUPFAM" id="SSF51905">
    <property type="entry name" value="FAD/NAD(P)-binding domain"/>
    <property type="match status" value="1"/>
</dbReference>
<dbReference type="VEuPathDB" id="FungiDB:C8Q69DRAFT_482904"/>
<evidence type="ECO:0000256" key="2">
    <source>
        <dbReference type="ARBA" id="ARBA00010139"/>
    </source>
</evidence>